<sequence>MADVVVVGAGLAGLACARRLQAAGVAVTVVEAGDAVGGRIRTDVVDGMLLDRGFQVHNTGYPEAQRVLDHAALDLRRFSSGALVRVGDRLHRVGDPRRVPTWAPATTLAPIGSLKDKVLVAALSAQAGLQSPDALLSRPESSTYDALRSRGLSQTVVDRFFRPFLSGVFLEDELETSSRFFDLVWRSFVRGSQCVPAAGMRALPAQLAAGVDVRLHCPAEHVRARSLVADGQRLHARAVVVAAAAPDAGRLLPGLDVPQQRSVTTHYHVAPERPVDLPAIVLDGERSGPVVNTVVLTNAAPSYAPGRHLVSSSVVRGDASEPTVRAHLARLYGVDTAPWQHVAAYDVQAALPSQAPPMGRLRKTVRLEPGLYVCGDHRDSASIQGALVSGRRAADAVLAELRGVPFDA</sequence>
<organism evidence="2">
    <name type="scientific">uncultured Frankineae bacterium</name>
    <dbReference type="NCBI Taxonomy" id="437475"/>
    <lineage>
        <taxon>Bacteria</taxon>
        <taxon>Bacillati</taxon>
        <taxon>Actinomycetota</taxon>
        <taxon>Actinomycetes</taxon>
        <taxon>Frankiales</taxon>
        <taxon>environmental samples</taxon>
    </lineage>
</organism>
<name>A0A6J4KK19_9ACTN</name>
<proteinExistence type="predicted"/>
<dbReference type="InterPro" id="IPR002937">
    <property type="entry name" value="Amino_oxidase"/>
</dbReference>
<dbReference type="GO" id="GO:0016491">
    <property type="term" value="F:oxidoreductase activity"/>
    <property type="evidence" value="ECO:0007669"/>
    <property type="project" value="InterPro"/>
</dbReference>
<dbReference type="PANTHER" id="PTHR42841">
    <property type="entry name" value="AMINE OXIDASE"/>
    <property type="match status" value="1"/>
</dbReference>
<dbReference type="InterPro" id="IPR036188">
    <property type="entry name" value="FAD/NAD-bd_sf"/>
</dbReference>
<dbReference type="AlphaFoldDB" id="A0A6J4KK19"/>
<reference evidence="2" key="1">
    <citation type="submission" date="2020-02" db="EMBL/GenBank/DDBJ databases">
        <authorList>
            <person name="Meier V. D."/>
        </authorList>
    </citation>
    <scope>NUCLEOTIDE SEQUENCE</scope>
    <source>
        <strain evidence="2">AVDCRST_MAG07</strain>
    </source>
</reference>
<dbReference type="Gene3D" id="3.50.50.60">
    <property type="entry name" value="FAD/NAD(P)-binding domain"/>
    <property type="match status" value="1"/>
</dbReference>
<accession>A0A6J4KK19</accession>
<gene>
    <name evidence="2" type="ORF">AVDCRST_MAG07-416</name>
</gene>
<evidence type="ECO:0000313" key="2">
    <source>
        <dbReference type="EMBL" id="CAA9308188.1"/>
    </source>
</evidence>
<dbReference type="EMBL" id="CADCUB010000018">
    <property type="protein sequence ID" value="CAA9308188.1"/>
    <property type="molecule type" value="Genomic_DNA"/>
</dbReference>
<protein>
    <submittedName>
        <fullName evidence="2">Oxidoreductase</fullName>
    </submittedName>
</protein>
<dbReference type="Pfam" id="PF01593">
    <property type="entry name" value="Amino_oxidase"/>
    <property type="match status" value="1"/>
</dbReference>
<feature type="domain" description="Amine oxidase" evidence="1">
    <location>
        <begin position="11"/>
        <end position="398"/>
    </location>
</feature>
<dbReference type="SUPFAM" id="SSF51905">
    <property type="entry name" value="FAD/NAD(P)-binding domain"/>
    <property type="match status" value="1"/>
</dbReference>
<evidence type="ECO:0000259" key="1">
    <source>
        <dbReference type="Pfam" id="PF01593"/>
    </source>
</evidence>